<dbReference type="AlphaFoldDB" id="A0A0F9D0M1"/>
<reference evidence="3" key="1">
    <citation type="journal article" date="2015" name="Nature">
        <title>Complex archaea that bridge the gap between prokaryotes and eukaryotes.</title>
        <authorList>
            <person name="Spang A."/>
            <person name="Saw J.H."/>
            <person name="Jorgensen S.L."/>
            <person name="Zaremba-Niedzwiedzka K."/>
            <person name="Martijn J."/>
            <person name="Lind A.E."/>
            <person name="van Eijk R."/>
            <person name="Schleper C."/>
            <person name="Guy L."/>
            <person name="Ettema T.J."/>
        </authorList>
    </citation>
    <scope>NUCLEOTIDE SEQUENCE</scope>
</reference>
<dbReference type="InterPro" id="IPR001296">
    <property type="entry name" value="Glyco_trans_1"/>
</dbReference>
<dbReference type="Pfam" id="PF00534">
    <property type="entry name" value="Glycos_transf_1"/>
    <property type="match status" value="1"/>
</dbReference>
<comment type="caution">
    <text evidence="3">The sequence shown here is derived from an EMBL/GenBank/DDBJ whole genome shotgun (WGS) entry which is preliminary data.</text>
</comment>
<accession>A0A0F9D0M1</accession>
<dbReference type="PANTHER" id="PTHR45947">
    <property type="entry name" value="SULFOQUINOVOSYL TRANSFERASE SQD2"/>
    <property type="match status" value="1"/>
</dbReference>
<protein>
    <recommendedName>
        <fullName evidence="4">Glycosyltransferase subfamily 4-like N-terminal domain-containing protein</fullName>
    </recommendedName>
</protein>
<organism evidence="3">
    <name type="scientific">marine sediment metagenome</name>
    <dbReference type="NCBI Taxonomy" id="412755"/>
    <lineage>
        <taxon>unclassified sequences</taxon>
        <taxon>metagenomes</taxon>
        <taxon>ecological metagenomes</taxon>
    </lineage>
</organism>
<gene>
    <name evidence="3" type="ORF">LCGC14_2258800</name>
</gene>
<dbReference type="PANTHER" id="PTHR45947:SF3">
    <property type="entry name" value="SULFOQUINOVOSYL TRANSFERASE SQD2"/>
    <property type="match status" value="1"/>
</dbReference>
<dbReference type="InterPro" id="IPR050194">
    <property type="entry name" value="Glycosyltransferase_grp1"/>
</dbReference>
<evidence type="ECO:0000313" key="3">
    <source>
        <dbReference type="EMBL" id="KKL55099.1"/>
    </source>
</evidence>
<evidence type="ECO:0000259" key="2">
    <source>
        <dbReference type="Pfam" id="PF13439"/>
    </source>
</evidence>
<sequence>MKPRLNIMHLVWSLDRAGMEKGVFNICHRLPPDQFATSICALDPGGALESQVDPQRVTMLHVRRHFGNDPTVPLRLARQLRRLRIDVLHTHNCVTLVEGLIAAKLARTPVVIHGEHGKIQDRQRQILVQRWAWRRADRVLSVSNALADRMADRIGFPRDRIQVIPNGVDTGRFRPSDAPNGELRRELGISASGFLLGMVARFVEFKDHAGVFRALAQLREAGIEAHLALAGSGPLQDELGRLADELRIVDRVHFLGELNPVEPLLHALDVLVSNSSHNEGMSNAVLEAMACAALPVILLRSLTKTPVWKEWKPEPRYQLGGSR</sequence>
<proteinExistence type="predicted"/>
<dbReference type="SUPFAM" id="SSF53756">
    <property type="entry name" value="UDP-Glycosyltransferase/glycogen phosphorylase"/>
    <property type="match status" value="1"/>
</dbReference>
<feature type="domain" description="Glycosyltransferase subfamily 4-like N-terminal" evidence="2">
    <location>
        <begin position="18"/>
        <end position="172"/>
    </location>
</feature>
<evidence type="ECO:0000259" key="1">
    <source>
        <dbReference type="Pfam" id="PF00534"/>
    </source>
</evidence>
<feature type="domain" description="Glycosyl transferase family 1" evidence="1">
    <location>
        <begin position="182"/>
        <end position="297"/>
    </location>
</feature>
<dbReference type="Gene3D" id="3.40.50.2000">
    <property type="entry name" value="Glycogen Phosphorylase B"/>
    <property type="match status" value="2"/>
</dbReference>
<dbReference type="EMBL" id="LAZR01030962">
    <property type="protein sequence ID" value="KKL55099.1"/>
    <property type="molecule type" value="Genomic_DNA"/>
</dbReference>
<dbReference type="Pfam" id="PF13439">
    <property type="entry name" value="Glyco_transf_4"/>
    <property type="match status" value="1"/>
</dbReference>
<name>A0A0F9D0M1_9ZZZZ</name>
<dbReference type="GO" id="GO:0016757">
    <property type="term" value="F:glycosyltransferase activity"/>
    <property type="evidence" value="ECO:0007669"/>
    <property type="project" value="InterPro"/>
</dbReference>
<dbReference type="InterPro" id="IPR028098">
    <property type="entry name" value="Glyco_trans_4-like_N"/>
</dbReference>
<evidence type="ECO:0008006" key="4">
    <source>
        <dbReference type="Google" id="ProtNLM"/>
    </source>
</evidence>